<feature type="domain" description="PHD-type" evidence="10">
    <location>
        <begin position="19"/>
        <end position="77"/>
    </location>
</feature>
<evidence type="ECO:0000256" key="5">
    <source>
        <dbReference type="ARBA" id="ARBA00022833"/>
    </source>
</evidence>
<sequence length="113" mass="12701">MPKSKIDKRNIKNRKSSSDYPCGICDEEVGDNDDGIFCESGCDLWYHRTCTGMTTDAYKLLTTEVDAEWACDNCIVRGGVKLVIRKPDSPYNVFVPSNGQDNDKRSKRNGKSK</sequence>
<dbReference type="SUPFAM" id="SSF57903">
    <property type="entry name" value="FYVE/PHD zinc finger"/>
    <property type="match status" value="1"/>
</dbReference>
<dbReference type="InterPro" id="IPR019787">
    <property type="entry name" value="Znf_PHD-finger"/>
</dbReference>
<dbReference type="InterPro" id="IPR011011">
    <property type="entry name" value="Znf_FYVE_PHD"/>
</dbReference>
<dbReference type="InterPro" id="IPR019786">
    <property type="entry name" value="Zinc_finger_PHD-type_CS"/>
</dbReference>
<evidence type="ECO:0000313" key="11">
    <source>
        <dbReference type="EMBL" id="ADO34165.1"/>
    </source>
</evidence>
<dbReference type="GO" id="GO:0016055">
    <property type="term" value="P:Wnt signaling pathway"/>
    <property type="evidence" value="ECO:0007669"/>
    <property type="project" value="UniProtKB-KW"/>
</dbReference>
<dbReference type="GO" id="GO:0008270">
    <property type="term" value="F:zinc ion binding"/>
    <property type="evidence" value="ECO:0007669"/>
    <property type="project" value="UniProtKB-KW"/>
</dbReference>
<dbReference type="SMART" id="SM00249">
    <property type="entry name" value="PHD"/>
    <property type="match status" value="1"/>
</dbReference>
<evidence type="ECO:0000256" key="2">
    <source>
        <dbReference type="ARBA" id="ARBA00022687"/>
    </source>
</evidence>
<organism evidence="11">
    <name type="scientific">Mnemiopsis leidyi</name>
    <name type="common">Sea walnut</name>
    <name type="synonym">Warty comb jellyfish</name>
    <dbReference type="NCBI Taxonomy" id="27923"/>
    <lineage>
        <taxon>Eukaryota</taxon>
        <taxon>Metazoa</taxon>
        <taxon>Ctenophora</taxon>
        <taxon>Tentaculata</taxon>
        <taxon>Lobata</taxon>
        <taxon>Bolinopsidae</taxon>
        <taxon>Mnemiopsis</taxon>
    </lineage>
</organism>
<dbReference type="FunFam" id="3.30.40.10:FF:000107">
    <property type="entry name" value="pygopus homolog 1"/>
    <property type="match status" value="1"/>
</dbReference>
<keyword evidence="5" id="KW-0862">Zinc</keyword>
<dbReference type="Pfam" id="PF00628">
    <property type="entry name" value="PHD"/>
    <property type="match status" value="1"/>
</dbReference>
<evidence type="ECO:0000256" key="9">
    <source>
        <dbReference type="SAM" id="MobiDB-lite"/>
    </source>
</evidence>
<evidence type="ECO:0000256" key="3">
    <source>
        <dbReference type="ARBA" id="ARBA00022723"/>
    </source>
</evidence>
<dbReference type="PROSITE" id="PS50016">
    <property type="entry name" value="ZF_PHD_2"/>
    <property type="match status" value="1"/>
</dbReference>
<reference evidence="11" key="1">
    <citation type="submission" date="2010-06" db="EMBL/GenBank/DDBJ databases">
        <title>Genomic insights into Wnt signalling in an early diverging metazoan, the ctenophore Mnemiopsis leidyi.</title>
        <authorList>
            <person name="Pang K."/>
            <person name="Ryan J.F."/>
            <person name="Mullikin J.C."/>
            <person name="Baxevanis A.D."/>
            <person name="Martindale M.Q."/>
        </authorList>
    </citation>
    <scope>NUCLEOTIDE SEQUENCE</scope>
</reference>
<dbReference type="PANTHER" id="PTHR23194:SF16">
    <property type="entry name" value="PROTEIN PYGOPUS"/>
    <property type="match status" value="1"/>
</dbReference>
<keyword evidence="4 8" id="KW-0863">Zinc-finger</keyword>
<dbReference type="InterPro" id="IPR052475">
    <property type="entry name" value="Wnt_Signal_Transd_Protein"/>
</dbReference>
<comment type="subcellular location">
    <subcellularLocation>
        <location evidence="1">Nucleus</location>
    </subcellularLocation>
</comment>
<evidence type="ECO:0000256" key="7">
    <source>
        <dbReference type="ARBA" id="ARBA00037400"/>
    </source>
</evidence>
<evidence type="ECO:0000256" key="8">
    <source>
        <dbReference type="PROSITE-ProRule" id="PRU00146"/>
    </source>
</evidence>
<proteinExistence type="evidence at transcript level"/>
<dbReference type="PROSITE" id="PS01359">
    <property type="entry name" value="ZF_PHD_1"/>
    <property type="match status" value="1"/>
</dbReference>
<dbReference type="CDD" id="cd15551">
    <property type="entry name" value="PHD_PYGO"/>
    <property type="match status" value="1"/>
</dbReference>
<dbReference type="InterPro" id="IPR013083">
    <property type="entry name" value="Znf_RING/FYVE/PHD"/>
</dbReference>
<dbReference type="GO" id="GO:0005634">
    <property type="term" value="C:nucleus"/>
    <property type="evidence" value="ECO:0007669"/>
    <property type="project" value="UniProtKB-SubCell"/>
</dbReference>
<dbReference type="HOGENOM" id="CLU_2136371_0_0_1"/>
<evidence type="ECO:0000256" key="1">
    <source>
        <dbReference type="ARBA" id="ARBA00004123"/>
    </source>
</evidence>
<name>E3UKD3_MNELE</name>
<evidence type="ECO:0000256" key="6">
    <source>
        <dbReference type="ARBA" id="ARBA00023242"/>
    </source>
</evidence>
<accession>E3UKD3</accession>
<dbReference type="InterPro" id="IPR001965">
    <property type="entry name" value="Znf_PHD"/>
</dbReference>
<keyword evidence="2" id="KW-0879">Wnt signaling pathway</keyword>
<dbReference type="AlphaFoldDB" id="E3UKD3"/>
<dbReference type="PANTHER" id="PTHR23194">
    <property type="entry name" value="PYGOPUS"/>
    <property type="match status" value="1"/>
</dbReference>
<dbReference type="EMBL" id="HM448823">
    <property type="protein sequence ID" value="ADO34165.1"/>
    <property type="molecule type" value="mRNA"/>
</dbReference>
<dbReference type="Gene3D" id="3.30.40.10">
    <property type="entry name" value="Zinc/RING finger domain, C3HC4 (zinc finger)"/>
    <property type="match status" value="1"/>
</dbReference>
<keyword evidence="3" id="KW-0479">Metal-binding</keyword>
<evidence type="ECO:0000259" key="10">
    <source>
        <dbReference type="PROSITE" id="PS50016"/>
    </source>
</evidence>
<keyword evidence="6" id="KW-0539">Nucleus</keyword>
<comment type="function">
    <text evidence="7">Involved in signal transduction through the Wnt pathway.</text>
</comment>
<evidence type="ECO:0000256" key="4">
    <source>
        <dbReference type="ARBA" id="ARBA00022771"/>
    </source>
</evidence>
<feature type="region of interest" description="Disordered" evidence="9">
    <location>
        <begin position="93"/>
        <end position="113"/>
    </location>
</feature>
<protein>
    <submittedName>
        <fullName evidence="11">Pygopus</fullName>
    </submittedName>
</protein>